<feature type="transmembrane region" description="Helical" evidence="13">
    <location>
        <begin position="133"/>
        <end position="158"/>
    </location>
</feature>
<dbReference type="PANTHER" id="PTHR43298">
    <property type="entry name" value="MULTIDRUG RESISTANCE PROTEIN NORM-RELATED"/>
    <property type="match status" value="1"/>
</dbReference>
<dbReference type="NCBIfam" id="TIGR00797">
    <property type="entry name" value="matE"/>
    <property type="match status" value="1"/>
</dbReference>
<feature type="transmembrane region" description="Helical" evidence="13">
    <location>
        <begin position="240"/>
        <end position="265"/>
    </location>
</feature>
<feature type="transmembrane region" description="Helical" evidence="13">
    <location>
        <begin position="165"/>
        <end position="186"/>
    </location>
</feature>
<dbReference type="PIRSF" id="PIRSF006603">
    <property type="entry name" value="DinF"/>
    <property type="match status" value="1"/>
</dbReference>
<name>A0A6I0FAB9_9FIRM</name>
<organism evidence="14 15">
    <name type="scientific">Alkaliphilus pronyensis</name>
    <dbReference type="NCBI Taxonomy" id="1482732"/>
    <lineage>
        <taxon>Bacteria</taxon>
        <taxon>Bacillati</taxon>
        <taxon>Bacillota</taxon>
        <taxon>Clostridia</taxon>
        <taxon>Peptostreptococcales</taxon>
        <taxon>Natronincolaceae</taxon>
        <taxon>Alkaliphilus</taxon>
    </lineage>
</organism>
<dbReference type="GO" id="GO:0005886">
    <property type="term" value="C:plasma membrane"/>
    <property type="evidence" value="ECO:0007669"/>
    <property type="project" value="UniProtKB-SubCell"/>
</dbReference>
<dbReference type="Proteomes" id="UP000432715">
    <property type="component" value="Unassembled WGS sequence"/>
</dbReference>
<evidence type="ECO:0000256" key="13">
    <source>
        <dbReference type="SAM" id="Phobius"/>
    </source>
</evidence>
<dbReference type="InterPro" id="IPR002528">
    <property type="entry name" value="MATE_fam"/>
</dbReference>
<dbReference type="InterPro" id="IPR048279">
    <property type="entry name" value="MdtK-like"/>
</dbReference>
<comment type="caution">
    <text evidence="14">The sequence shown here is derived from an EMBL/GenBank/DDBJ whole genome shotgun (WGS) entry which is preliminary data.</text>
</comment>
<evidence type="ECO:0000256" key="5">
    <source>
        <dbReference type="ARBA" id="ARBA00022448"/>
    </source>
</evidence>
<dbReference type="GO" id="GO:0006811">
    <property type="term" value="P:monoatomic ion transport"/>
    <property type="evidence" value="ECO:0007669"/>
    <property type="project" value="UniProtKB-KW"/>
</dbReference>
<feature type="transmembrane region" description="Helical" evidence="13">
    <location>
        <begin position="95"/>
        <end position="113"/>
    </location>
</feature>
<keyword evidence="10" id="KW-0406">Ion transport</keyword>
<keyword evidence="6" id="KW-0050">Antiport</keyword>
<evidence type="ECO:0000256" key="8">
    <source>
        <dbReference type="ARBA" id="ARBA00022692"/>
    </source>
</evidence>
<dbReference type="InterPro" id="IPR050222">
    <property type="entry name" value="MATE_MdtK"/>
</dbReference>
<evidence type="ECO:0000256" key="4">
    <source>
        <dbReference type="ARBA" id="ARBA00020268"/>
    </source>
</evidence>
<keyword evidence="9 13" id="KW-1133">Transmembrane helix</keyword>
<evidence type="ECO:0000256" key="7">
    <source>
        <dbReference type="ARBA" id="ARBA00022475"/>
    </source>
</evidence>
<proteinExistence type="inferred from homology"/>
<evidence type="ECO:0000256" key="1">
    <source>
        <dbReference type="ARBA" id="ARBA00003408"/>
    </source>
</evidence>
<reference evidence="14 15" key="1">
    <citation type="submission" date="2019-10" db="EMBL/GenBank/DDBJ databases">
        <title>Alkaliphilus serpentinus sp. nov. and Alkaliphilus pronyensis sp. nov., two novel anaerobic alkaliphilic species isolated from the serpentinized-hosted hydrothermal field of the Prony Bay (New Caledonia).</title>
        <authorList>
            <person name="Postec A."/>
        </authorList>
    </citation>
    <scope>NUCLEOTIDE SEQUENCE [LARGE SCALE GENOMIC DNA]</scope>
    <source>
        <strain evidence="14 15">LacV</strain>
    </source>
</reference>
<evidence type="ECO:0000256" key="2">
    <source>
        <dbReference type="ARBA" id="ARBA00004651"/>
    </source>
</evidence>
<protein>
    <recommendedName>
        <fullName evidence="4">Probable multidrug resistance protein NorM</fullName>
    </recommendedName>
    <alternativeName>
        <fullName evidence="12">Multidrug-efflux transporter</fullName>
    </alternativeName>
</protein>
<feature type="transmembrane region" description="Helical" evidence="13">
    <location>
        <begin position="317"/>
        <end position="337"/>
    </location>
</feature>
<comment type="subcellular location">
    <subcellularLocation>
        <location evidence="2">Cell membrane</location>
        <topology evidence="2">Multi-pass membrane protein</topology>
    </subcellularLocation>
</comment>
<evidence type="ECO:0000256" key="10">
    <source>
        <dbReference type="ARBA" id="ARBA00023065"/>
    </source>
</evidence>
<comment type="function">
    <text evidence="1">Multidrug efflux pump.</text>
</comment>
<evidence type="ECO:0000256" key="12">
    <source>
        <dbReference type="ARBA" id="ARBA00031636"/>
    </source>
</evidence>
<evidence type="ECO:0000313" key="14">
    <source>
        <dbReference type="EMBL" id="KAB3534113.1"/>
    </source>
</evidence>
<evidence type="ECO:0000256" key="9">
    <source>
        <dbReference type="ARBA" id="ARBA00022989"/>
    </source>
</evidence>
<keyword evidence="11 13" id="KW-0472">Membrane</keyword>
<dbReference type="CDD" id="cd13140">
    <property type="entry name" value="MATE_like_1"/>
    <property type="match status" value="1"/>
</dbReference>
<evidence type="ECO:0000256" key="11">
    <source>
        <dbReference type="ARBA" id="ARBA00023136"/>
    </source>
</evidence>
<comment type="similarity">
    <text evidence="3">Belongs to the multi antimicrobial extrusion (MATE) (TC 2.A.66.1) family.</text>
</comment>
<accession>A0A6I0FAB9</accession>
<keyword evidence="15" id="KW-1185">Reference proteome</keyword>
<dbReference type="OrthoDB" id="9776324at2"/>
<keyword evidence="5" id="KW-0813">Transport</keyword>
<feature type="transmembrane region" description="Helical" evidence="13">
    <location>
        <begin position="387"/>
        <end position="407"/>
    </location>
</feature>
<dbReference type="Pfam" id="PF01554">
    <property type="entry name" value="MatE"/>
    <property type="match status" value="2"/>
</dbReference>
<feature type="transmembrane region" description="Helical" evidence="13">
    <location>
        <begin position="357"/>
        <end position="375"/>
    </location>
</feature>
<feature type="transmembrane region" description="Helical" evidence="13">
    <location>
        <begin position="419"/>
        <end position="442"/>
    </location>
</feature>
<dbReference type="GO" id="GO:0042910">
    <property type="term" value="F:xenobiotic transmembrane transporter activity"/>
    <property type="evidence" value="ECO:0007669"/>
    <property type="project" value="InterPro"/>
</dbReference>
<gene>
    <name evidence="14" type="ORF">F8154_09615</name>
</gene>
<evidence type="ECO:0000256" key="6">
    <source>
        <dbReference type="ARBA" id="ARBA00022449"/>
    </source>
</evidence>
<dbReference type="GO" id="GO:0015297">
    <property type="term" value="F:antiporter activity"/>
    <property type="evidence" value="ECO:0007669"/>
    <property type="project" value="UniProtKB-KW"/>
</dbReference>
<dbReference type="PANTHER" id="PTHR43298:SF2">
    <property type="entry name" value="FMN_FAD EXPORTER YEEO-RELATED"/>
    <property type="match status" value="1"/>
</dbReference>
<keyword evidence="8 13" id="KW-0812">Transmembrane</keyword>
<dbReference type="AlphaFoldDB" id="A0A6I0FAB9"/>
<evidence type="ECO:0000256" key="3">
    <source>
        <dbReference type="ARBA" id="ARBA00010199"/>
    </source>
</evidence>
<feature type="transmembrane region" description="Helical" evidence="13">
    <location>
        <begin position="43"/>
        <end position="66"/>
    </location>
</feature>
<evidence type="ECO:0000313" key="15">
    <source>
        <dbReference type="Proteomes" id="UP000432715"/>
    </source>
</evidence>
<keyword evidence="7" id="KW-1003">Cell membrane</keyword>
<feature type="transmembrane region" description="Helical" evidence="13">
    <location>
        <begin position="192"/>
        <end position="214"/>
    </location>
</feature>
<dbReference type="EMBL" id="WBZC01000032">
    <property type="protein sequence ID" value="KAB3534113.1"/>
    <property type="molecule type" value="Genomic_DNA"/>
</dbReference>
<sequence length="458" mass="49326">MKSSLTEGSISKALIKLALPIMGTSFVQMAYNLTDMMWVGRLGSLSVAAVGTAGFFTWFAMALIFISKIGAEVGVSQSVGKEDLVAVKGYVKSSIQINVVLALIYGGFLIIFRNDLIDFFNLGNQEVIDNARGYLLIIACGIIFSFINPIFTAILNGYGNSKTPFAINTIGLLANMILDPLLIFGLGPLPALGVRGAAIATVLSQMVVSSLFIYTIKNNAILFSGLNLFKSLEKNRIKEIMGLGLPVALQSGMFTVFAMFIAKIVAQWGPTAVAVQKIGSQIEAISWMTAGGFSTALSAFTGQNFGAQKWDRIYKGYFWAITIVSIVGLSATAIFMVGGRTIFGLFLSENDALKMGAVYLQILAYSQLFMCLEITTSGGFNGLGRTIPPSVVGIVFNFLRIPAAIALTSVDSLGLNGVWWSISMSSVFKGVILTTWFVFILSKQQVKLKNKKLKPVDN</sequence>